<keyword evidence="3" id="KW-1185">Reference proteome</keyword>
<protein>
    <submittedName>
        <fullName evidence="2">Uncharacterized protein</fullName>
    </submittedName>
</protein>
<feature type="region of interest" description="Disordered" evidence="1">
    <location>
        <begin position="50"/>
        <end position="102"/>
    </location>
</feature>
<feature type="region of interest" description="Disordered" evidence="1">
    <location>
        <begin position="213"/>
        <end position="260"/>
    </location>
</feature>
<name>A0AAV0TWV3_9STRA</name>
<dbReference type="EMBL" id="CANTFM010000614">
    <property type="protein sequence ID" value="CAI5726415.1"/>
    <property type="molecule type" value="Genomic_DNA"/>
</dbReference>
<accession>A0AAV0TWV3</accession>
<dbReference type="Proteomes" id="UP001162029">
    <property type="component" value="Unassembled WGS sequence"/>
</dbReference>
<feature type="compositionally biased region" description="Low complexity" evidence="1">
    <location>
        <begin position="213"/>
        <end position="228"/>
    </location>
</feature>
<organism evidence="2 3">
    <name type="scientific">Peronospora destructor</name>
    <dbReference type="NCBI Taxonomy" id="86335"/>
    <lineage>
        <taxon>Eukaryota</taxon>
        <taxon>Sar</taxon>
        <taxon>Stramenopiles</taxon>
        <taxon>Oomycota</taxon>
        <taxon>Peronosporomycetes</taxon>
        <taxon>Peronosporales</taxon>
        <taxon>Peronosporaceae</taxon>
        <taxon>Peronospora</taxon>
    </lineage>
</organism>
<evidence type="ECO:0000313" key="2">
    <source>
        <dbReference type="EMBL" id="CAI5726415.1"/>
    </source>
</evidence>
<evidence type="ECO:0000256" key="1">
    <source>
        <dbReference type="SAM" id="MobiDB-lite"/>
    </source>
</evidence>
<comment type="caution">
    <text evidence="2">The sequence shown here is derived from an EMBL/GenBank/DDBJ whole genome shotgun (WGS) entry which is preliminary data.</text>
</comment>
<dbReference type="AlphaFoldDB" id="A0AAV0TWV3"/>
<gene>
    <name evidence="2" type="ORF">PDE001_LOCUS3575</name>
</gene>
<evidence type="ECO:0000313" key="3">
    <source>
        <dbReference type="Proteomes" id="UP001162029"/>
    </source>
</evidence>
<reference evidence="2" key="1">
    <citation type="submission" date="2022-12" db="EMBL/GenBank/DDBJ databases">
        <authorList>
            <person name="Webb A."/>
        </authorList>
    </citation>
    <scope>NUCLEOTIDE SEQUENCE</scope>
    <source>
        <strain evidence="2">Pd1</strain>
    </source>
</reference>
<sequence length="260" mass="28265">MSDIKPAPAAALPGSERLDYRGKCLYKTGKCLNERALKTSGVAHNLCDEHRNRQNRHQRKLDAKNRLHKRERRVSIKNVREERVASSRSKRQSQATSVALSDDAESGGNVVIFPAASPTATAVASSDEVTSTSVLTTSGSSVMFTSNGSLPLQAPHPIVLRDFDGIVVPLPSYLEGSERIEFRSRIYQKVLDFISEECILRFGAKVESASADAPIATETAATTPTSSSKLEAEPEAIDEENAPATSDERLSSRTSNKARH</sequence>
<proteinExistence type="predicted"/>